<accession>A0A0R2G039</accession>
<keyword evidence="3" id="KW-1185">Reference proteome</keyword>
<dbReference type="SUPFAM" id="SSF55729">
    <property type="entry name" value="Acyl-CoA N-acyltransferases (Nat)"/>
    <property type="match status" value="1"/>
</dbReference>
<dbReference type="AlphaFoldDB" id="A0A0R2G039"/>
<protein>
    <recommendedName>
        <fullName evidence="1">N-acetyltransferase domain-containing protein</fullName>
    </recommendedName>
</protein>
<dbReference type="Pfam" id="PF00583">
    <property type="entry name" value="Acetyltransf_1"/>
    <property type="match status" value="1"/>
</dbReference>
<dbReference type="PANTHER" id="PTHR43072:SF60">
    <property type="entry name" value="L-2,4-DIAMINOBUTYRIC ACID ACETYLTRANSFERASE"/>
    <property type="match status" value="1"/>
</dbReference>
<dbReference type="InterPro" id="IPR000182">
    <property type="entry name" value="GNAT_dom"/>
</dbReference>
<dbReference type="PATRIC" id="fig|1123500.6.peg.1286"/>
<dbReference type="PROSITE" id="PS51186">
    <property type="entry name" value="GNAT"/>
    <property type="match status" value="1"/>
</dbReference>
<evidence type="ECO:0000313" key="2">
    <source>
        <dbReference type="EMBL" id="KRN30860.1"/>
    </source>
</evidence>
<dbReference type="InterPro" id="IPR016181">
    <property type="entry name" value="Acyl_CoA_acyltransferase"/>
</dbReference>
<dbReference type="InParanoid" id="A0A0R2G039"/>
<feature type="domain" description="N-acetyltransferase" evidence="1">
    <location>
        <begin position="1"/>
        <end position="150"/>
    </location>
</feature>
<dbReference type="EMBL" id="JQAX01000005">
    <property type="protein sequence ID" value="KRN30860.1"/>
    <property type="molecule type" value="Genomic_DNA"/>
</dbReference>
<proteinExistence type="predicted"/>
<gene>
    <name evidence="2" type="ORF">IV68_GL001288</name>
</gene>
<comment type="caution">
    <text evidence="2">The sequence shown here is derived from an EMBL/GenBank/DDBJ whole genome shotgun (WGS) entry which is preliminary data.</text>
</comment>
<evidence type="ECO:0000313" key="3">
    <source>
        <dbReference type="Proteomes" id="UP000051296"/>
    </source>
</evidence>
<dbReference type="Proteomes" id="UP000051296">
    <property type="component" value="Unassembled WGS sequence"/>
</dbReference>
<organism evidence="2 3">
    <name type="scientific">Weissella halotolerans DSM 20190</name>
    <dbReference type="NCBI Taxonomy" id="1123500"/>
    <lineage>
        <taxon>Bacteria</taxon>
        <taxon>Bacillati</taxon>
        <taxon>Bacillota</taxon>
        <taxon>Bacilli</taxon>
        <taxon>Lactobacillales</taxon>
        <taxon>Lactobacillaceae</taxon>
        <taxon>Weissella</taxon>
    </lineage>
</organism>
<dbReference type="GO" id="GO:0016747">
    <property type="term" value="F:acyltransferase activity, transferring groups other than amino-acyl groups"/>
    <property type="evidence" value="ECO:0007669"/>
    <property type="project" value="InterPro"/>
</dbReference>
<evidence type="ECO:0000259" key="1">
    <source>
        <dbReference type="PROSITE" id="PS51186"/>
    </source>
</evidence>
<sequence>MAQLTQESTTIELREDVSELSQQQQTKAMARLETNPRQLVLVVADQANQLYGIATVSPVAKQQAAGELGLGVLQRVQGQGLGQALVEEVLAWFNNYSQLGYLQLTVQSQNRVAHHIYQKYGFKEIAGSKRAGFNLIGQPVETVEMILERVQGI</sequence>
<dbReference type="CDD" id="cd04301">
    <property type="entry name" value="NAT_SF"/>
    <property type="match status" value="1"/>
</dbReference>
<dbReference type="PANTHER" id="PTHR43072">
    <property type="entry name" value="N-ACETYLTRANSFERASE"/>
    <property type="match status" value="1"/>
</dbReference>
<dbReference type="eggNOG" id="COG0456">
    <property type="taxonomic scope" value="Bacteria"/>
</dbReference>
<dbReference type="Gene3D" id="3.40.630.30">
    <property type="match status" value="1"/>
</dbReference>
<name>A0A0R2G039_9LACO</name>
<dbReference type="STRING" id="1123500.GCA_000420365_01265"/>
<reference evidence="2 3" key="1">
    <citation type="journal article" date="2015" name="Genome Announc.">
        <title>Expanding the biotechnology potential of lactobacilli through comparative genomics of 213 strains and associated genera.</title>
        <authorList>
            <person name="Sun Z."/>
            <person name="Harris H.M."/>
            <person name="McCann A."/>
            <person name="Guo C."/>
            <person name="Argimon S."/>
            <person name="Zhang W."/>
            <person name="Yang X."/>
            <person name="Jeffery I.B."/>
            <person name="Cooney J.C."/>
            <person name="Kagawa T.F."/>
            <person name="Liu W."/>
            <person name="Song Y."/>
            <person name="Salvetti E."/>
            <person name="Wrobel A."/>
            <person name="Rasinkangas P."/>
            <person name="Parkhill J."/>
            <person name="Rea M.C."/>
            <person name="O'Sullivan O."/>
            <person name="Ritari J."/>
            <person name="Douillard F.P."/>
            <person name="Paul Ross R."/>
            <person name="Yang R."/>
            <person name="Briner A.E."/>
            <person name="Felis G.E."/>
            <person name="de Vos W.M."/>
            <person name="Barrangou R."/>
            <person name="Klaenhammer T.R."/>
            <person name="Caufield P.W."/>
            <person name="Cui Y."/>
            <person name="Zhang H."/>
            <person name="O'Toole P.W."/>
        </authorList>
    </citation>
    <scope>NUCLEOTIDE SEQUENCE [LARGE SCALE GENOMIC DNA]</scope>
    <source>
        <strain evidence="2 3">DSM 20190</strain>
    </source>
</reference>